<reference evidence="1 2" key="1">
    <citation type="journal article" date="2019" name="Int. J. Syst. Evol. Microbiol.">
        <title>The Global Catalogue of Microorganisms (GCM) 10K type strain sequencing project: providing services to taxonomists for standard genome sequencing and annotation.</title>
        <authorList>
            <consortium name="The Broad Institute Genomics Platform"/>
            <consortium name="The Broad Institute Genome Sequencing Center for Infectious Disease"/>
            <person name="Wu L."/>
            <person name="Ma J."/>
        </authorList>
    </citation>
    <scope>NUCLEOTIDE SEQUENCE [LARGE SCALE GENOMIC DNA]</scope>
    <source>
        <strain evidence="1 2">JCM 13004</strain>
    </source>
</reference>
<name>A0ABN1WTU7_9ACTN</name>
<dbReference type="Proteomes" id="UP001500037">
    <property type="component" value="Unassembled WGS sequence"/>
</dbReference>
<protein>
    <submittedName>
        <fullName evidence="1">Uncharacterized protein</fullName>
    </submittedName>
</protein>
<comment type="caution">
    <text evidence="1">The sequence shown here is derived from an EMBL/GenBank/DDBJ whole genome shotgun (WGS) entry which is preliminary data.</text>
</comment>
<organism evidence="1 2">
    <name type="scientific">Kitasatospora nipponensis</name>
    <dbReference type="NCBI Taxonomy" id="258049"/>
    <lineage>
        <taxon>Bacteria</taxon>
        <taxon>Bacillati</taxon>
        <taxon>Actinomycetota</taxon>
        <taxon>Actinomycetes</taxon>
        <taxon>Kitasatosporales</taxon>
        <taxon>Streptomycetaceae</taxon>
        <taxon>Kitasatospora</taxon>
    </lineage>
</organism>
<evidence type="ECO:0000313" key="1">
    <source>
        <dbReference type="EMBL" id="GAA1261634.1"/>
    </source>
</evidence>
<proteinExistence type="predicted"/>
<dbReference type="PROSITE" id="PS51318">
    <property type="entry name" value="TAT"/>
    <property type="match status" value="1"/>
</dbReference>
<accession>A0ABN1WTU7</accession>
<dbReference type="EMBL" id="BAAALF010000146">
    <property type="protein sequence ID" value="GAA1261634.1"/>
    <property type="molecule type" value="Genomic_DNA"/>
</dbReference>
<dbReference type="InterPro" id="IPR006311">
    <property type="entry name" value="TAT_signal"/>
</dbReference>
<keyword evidence="2" id="KW-1185">Reference proteome</keyword>
<sequence length="104" mass="10589">MTSARKGSAPHRATRRTAVRWTAGALTVLAAALGTGVGATQAVARTAPVPVRQTEPGHLPCPGSNKLPSDWTLDSWLASGAAQVGSLTVWNNTGSGDLPPVGCF</sequence>
<gene>
    <name evidence="1" type="ORF">GCM10009665_59160</name>
</gene>
<dbReference type="RefSeq" id="WP_344445117.1">
    <property type="nucleotide sequence ID" value="NZ_BAAALF010000146.1"/>
</dbReference>
<evidence type="ECO:0000313" key="2">
    <source>
        <dbReference type="Proteomes" id="UP001500037"/>
    </source>
</evidence>